<dbReference type="GO" id="GO:0005789">
    <property type="term" value="C:endoplasmic reticulum membrane"/>
    <property type="evidence" value="ECO:0007669"/>
    <property type="project" value="UniProtKB-SubCell"/>
</dbReference>
<feature type="transmembrane region" description="Helical" evidence="10">
    <location>
        <begin position="361"/>
        <end position="380"/>
    </location>
</feature>
<evidence type="ECO:0000256" key="10">
    <source>
        <dbReference type="SAM" id="Phobius"/>
    </source>
</evidence>
<dbReference type="PANTHER" id="PTHR13416">
    <property type="match status" value="1"/>
</dbReference>
<comment type="similarity">
    <text evidence="4">Belongs to the TMEM43 family.</text>
</comment>
<feature type="transmembrane region" description="Helical" evidence="10">
    <location>
        <begin position="293"/>
        <end position="310"/>
    </location>
</feature>
<keyword evidence="5 10" id="KW-0812">Transmembrane</keyword>
<accession>A0A7S1Z2K4</accession>
<organism evidence="11">
    <name type="scientific">Ditylum brightwellii</name>
    <dbReference type="NCBI Taxonomy" id="49249"/>
    <lineage>
        <taxon>Eukaryota</taxon>
        <taxon>Sar</taxon>
        <taxon>Stramenopiles</taxon>
        <taxon>Ochrophyta</taxon>
        <taxon>Bacillariophyta</taxon>
        <taxon>Mediophyceae</taxon>
        <taxon>Lithodesmiophycidae</taxon>
        <taxon>Lithodesmiales</taxon>
        <taxon>Lithodesmiaceae</taxon>
        <taxon>Ditylum</taxon>
    </lineage>
</organism>
<dbReference type="AlphaFoldDB" id="A0A7S1Z2K4"/>
<protein>
    <submittedName>
        <fullName evidence="11">Uncharacterized protein</fullName>
    </submittedName>
</protein>
<keyword evidence="9" id="KW-0539">Nucleus</keyword>
<evidence type="ECO:0000256" key="7">
    <source>
        <dbReference type="ARBA" id="ARBA00022989"/>
    </source>
</evidence>
<dbReference type="EMBL" id="HBGN01014614">
    <property type="protein sequence ID" value="CAD9326813.1"/>
    <property type="molecule type" value="Transcribed_RNA"/>
</dbReference>
<evidence type="ECO:0000256" key="1">
    <source>
        <dbReference type="ARBA" id="ARBA00004127"/>
    </source>
</evidence>
<reference evidence="11" key="1">
    <citation type="submission" date="2021-01" db="EMBL/GenBank/DDBJ databases">
        <authorList>
            <person name="Corre E."/>
            <person name="Pelletier E."/>
            <person name="Niang G."/>
            <person name="Scheremetjew M."/>
            <person name="Finn R."/>
            <person name="Kale V."/>
            <person name="Holt S."/>
            <person name="Cochrane G."/>
            <person name="Meng A."/>
            <person name="Brown T."/>
            <person name="Cohen L."/>
        </authorList>
    </citation>
    <scope>NUCLEOTIDE SEQUENCE</scope>
    <source>
        <strain evidence="11">Pop2</strain>
    </source>
</reference>
<feature type="transmembrane region" description="Helical" evidence="10">
    <location>
        <begin position="330"/>
        <end position="354"/>
    </location>
</feature>
<evidence type="ECO:0000256" key="3">
    <source>
        <dbReference type="ARBA" id="ARBA00004586"/>
    </source>
</evidence>
<evidence type="ECO:0000313" key="11">
    <source>
        <dbReference type="EMBL" id="CAD9326813.1"/>
    </source>
</evidence>
<evidence type="ECO:0000256" key="6">
    <source>
        <dbReference type="ARBA" id="ARBA00022824"/>
    </source>
</evidence>
<dbReference type="GO" id="GO:0071763">
    <property type="term" value="P:nuclear membrane organization"/>
    <property type="evidence" value="ECO:0007669"/>
    <property type="project" value="TreeGrafter"/>
</dbReference>
<evidence type="ECO:0000256" key="2">
    <source>
        <dbReference type="ARBA" id="ARBA00004259"/>
    </source>
</evidence>
<dbReference type="InterPro" id="IPR012430">
    <property type="entry name" value="TMEM43_fam"/>
</dbReference>
<feature type="transmembrane region" description="Helical" evidence="10">
    <location>
        <begin position="27"/>
        <end position="46"/>
    </location>
</feature>
<dbReference type="GO" id="GO:0006629">
    <property type="term" value="P:lipid metabolic process"/>
    <property type="evidence" value="ECO:0007669"/>
    <property type="project" value="TreeGrafter"/>
</dbReference>
<keyword evidence="7 10" id="KW-1133">Transmembrane helix</keyword>
<dbReference type="PANTHER" id="PTHR13416:SF2">
    <property type="entry name" value="TRANSMEMBRANE PROTEIN 43"/>
    <property type="match status" value="1"/>
</dbReference>
<name>A0A7S1Z2K4_9STRA</name>
<dbReference type="Pfam" id="PF07787">
    <property type="entry name" value="TMEM43"/>
    <property type="match status" value="1"/>
</dbReference>
<evidence type="ECO:0000256" key="8">
    <source>
        <dbReference type="ARBA" id="ARBA00023136"/>
    </source>
</evidence>
<evidence type="ECO:0000256" key="9">
    <source>
        <dbReference type="ARBA" id="ARBA00023242"/>
    </source>
</evidence>
<proteinExistence type="inferred from homology"/>
<evidence type="ECO:0000256" key="5">
    <source>
        <dbReference type="ARBA" id="ARBA00022692"/>
    </source>
</evidence>
<evidence type="ECO:0000256" key="4">
    <source>
        <dbReference type="ARBA" id="ARBA00006627"/>
    </source>
</evidence>
<gene>
    <name evidence="11" type="ORF">DBRI1063_LOCUS9344</name>
</gene>
<keyword evidence="6" id="KW-0256">Endoplasmic reticulum</keyword>
<dbReference type="GO" id="GO:0005637">
    <property type="term" value="C:nuclear inner membrane"/>
    <property type="evidence" value="ECO:0007669"/>
    <property type="project" value="TreeGrafter"/>
</dbReference>
<keyword evidence="8 10" id="KW-0472">Membrane</keyword>
<sequence>MADENEVFDEVTEETTEGYGSRLGSSFQGICLGLILFFGAGGTLFWNEGRAARRYVALAQGSKLAMEVKNNVVLPENEGKLVVISGTATTEDTLSDPDFGFQSDKTLQLHRVAEMYQWAEKKTKKSVKKTGGSKTTITTYSYNKKWSPVVINSDKFQESYGHDNPDVMKYESSTWTAAKVTLGAFNLPSSEVSRINTWTNKPVPDSNNTALPSGVKPYGTGYYFGENPSSPQVGDIKITYSVVLPTDITVVAQQKEGTIAPFVTKNGGSIDLLKTGVYGKDFMFDAAKNENKAATWLIRIIGICVMYYGVSMVLDPIVVLSDVLPFLGNIAEIGVSLISWVVAIITSFVVIAVAWVFYRPIVAIVLFAVSGAVLAVPFFLKKKGSKSVSGEPTESTELLV</sequence>
<comment type="subcellular location">
    <subcellularLocation>
        <location evidence="1">Endomembrane system</location>
        <topology evidence="1">Multi-pass membrane protein</topology>
    </subcellularLocation>
    <subcellularLocation>
        <location evidence="3">Endoplasmic reticulum membrane</location>
    </subcellularLocation>
    <subcellularLocation>
        <location evidence="2">Nucleus envelope</location>
    </subcellularLocation>
</comment>